<keyword evidence="3" id="KW-1185">Reference proteome</keyword>
<reference evidence="2 3" key="1">
    <citation type="submission" date="2016-07" db="EMBL/GenBank/DDBJ databases">
        <title>Draft genome of Streptomyces diastatochromogenes.</title>
        <authorList>
            <person name="Podduturi R."/>
            <person name="Lukassen M.B."/>
            <person name="Clausen N."/>
            <person name="Nielsen J.L."/>
            <person name="Jorgensen N.O."/>
        </authorList>
    </citation>
    <scope>NUCLEOTIDE SEQUENCE [LARGE SCALE GENOMIC DNA]</scope>
    <source>
        <strain evidence="2 3">DSM 40608</strain>
    </source>
</reference>
<dbReference type="Proteomes" id="UP000215483">
    <property type="component" value="Unassembled WGS sequence"/>
</dbReference>
<keyword evidence="1" id="KW-0472">Membrane</keyword>
<dbReference type="OrthoDB" id="4090540at2"/>
<organism evidence="2 3">
    <name type="scientific">Streptomyces diastatochromogenes</name>
    <dbReference type="NCBI Taxonomy" id="42236"/>
    <lineage>
        <taxon>Bacteria</taxon>
        <taxon>Bacillati</taxon>
        <taxon>Actinomycetota</taxon>
        <taxon>Actinomycetes</taxon>
        <taxon>Kitasatosporales</taxon>
        <taxon>Streptomycetaceae</taxon>
        <taxon>Streptomyces</taxon>
    </lineage>
</organism>
<keyword evidence="1" id="KW-0812">Transmembrane</keyword>
<accession>A0A233SIE3</accession>
<dbReference type="EMBL" id="MCGQ01000013">
    <property type="protein sequence ID" value="OXY95410.1"/>
    <property type="molecule type" value="Genomic_DNA"/>
</dbReference>
<keyword evidence="1" id="KW-1133">Transmembrane helix</keyword>
<evidence type="ECO:0000313" key="3">
    <source>
        <dbReference type="Proteomes" id="UP000215483"/>
    </source>
</evidence>
<feature type="transmembrane region" description="Helical" evidence="1">
    <location>
        <begin position="174"/>
        <end position="194"/>
    </location>
</feature>
<feature type="transmembrane region" description="Helical" evidence="1">
    <location>
        <begin position="17"/>
        <end position="34"/>
    </location>
</feature>
<protein>
    <recommendedName>
        <fullName evidence="4">PH domain-containing protein</fullName>
    </recommendedName>
</protein>
<feature type="transmembrane region" description="Helical" evidence="1">
    <location>
        <begin position="46"/>
        <end position="65"/>
    </location>
</feature>
<dbReference type="AlphaFoldDB" id="A0A233SIE3"/>
<evidence type="ECO:0000256" key="1">
    <source>
        <dbReference type="SAM" id="Phobius"/>
    </source>
</evidence>
<evidence type="ECO:0000313" key="2">
    <source>
        <dbReference type="EMBL" id="OXY95410.1"/>
    </source>
</evidence>
<proteinExistence type="predicted"/>
<gene>
    <name evidence="2" type="ORF">BEK98_14705</name>
</gene>
<feature type="transmembrane region" description="Helical" evidence="1">
    <location>
        <begin position="206"/>
        <end position="226"/>
    </location>
</feature>
<name>A0A233SIE3_STRDA</name>
<dbReference type="RefSeq" id="WP_107428275.1">
    <property type="nucleotide sequence ID" value="NZ_MCGQ01000013.1"/>
</dbReference>
<comment type="caution">
    <text evidence="2">The sequence shown here is derived from an EMBL/GenBank/DDBJ whole genome shotgun (WGS) entry which is preliminary data.</text>
</comment>
<sequence>MDAYGGIEREYRRRKKTSPLMALGFGLLGLNAFFQMNRHHTMPEWVPASVAACYVLLAANFLLYMRRARTLVGARGITARRALTERSRTWHEIYDIRAEPVPTRTAYADKWITYLYDTDGRRFFLPHMDGGQLDDPPTEVAALKEAAARHRGMGWGPQPEVEARIRRRAGHRKAWERAFISGLVALACSFPLWVVLLATTPHPPTLLLFLCLPLGTFAAVAALLHWRWESQVPWTLRQR</sequence>
<evidence type="ECO:0008006" key="4">
    <source>
        <dbReference type="Google" id="ProtNLM"/>
    </source>
</evidence>